<evidence type="ECO:0000256" key="3">
    <source>
        <dbReference type="SAM" id="Coils"/>
    </source>
</evidence>
<dbReference type="GO" id="GO:0003677">
    <property type="term" value="F:DNA binding"/>
    <property type="evidence" value="ECO:0007669"/>
    <property type="project" value="UniProtKB-KW"/>
</dbReference>
<dbReference type="PANTHER" id="PTHR30461:SF2">
    <property type="entry name" value="SERINE RECOMBINASE PINE-RELATED"/>
    <property type="match status" value="1"/>
</dbReference>
<keyword evidence="2" id="KW-0233">DNA recombination</keyword>
<dbReference type="InterPro" id="IPR050639">
    <property type="entry name" value="SSR_resolvase"/>
</dbReference>
<dbReference type="OrthoDB" id="9797501at2"/>
<dbReference type="SMART" id="SM00857">
    <property type="entry name" value="Resolvase"/>
    <property type="match status" value="1"/>
</dbReference>
<reference evidence="6" key="1">
    <citation type="submission" date="2015-07" db="EMBL/GenBank/DDBJ databases">
        <title>Fjat-10036 dsm4.</title>
        <authorList>
            <person name="Liu B."/>
            <person name="Wang J."/>
            <person name="Zhu Y."/>
            <person name="Liu G."/>
            <person name="Chen Q."/>
            <person name="Chen Z."/>
            <person name="Lan J."/>
            <person name="Che J."/>
            <person name="Ge C."/>
            <person name="Shi H."/>
            <person name="Pan Z."/>
            <person name="Liu X."/>
        </authorList>
    </citation>
    <scope>NUCLEOTIDE SEQUENCE [LARGE SCALE GENOMIC DNA]</scope>
    <source>
        <strain evidence="6">DSM 4</strain>
    </source>
</reference>
<evidence type="ECO:0000259" key="4">
    <source>
        <dbReference type="PROSITE" id="PS51737"/>
    </source>
</evidence>
<proteinExistence type="predicted"/>
<sequence length="527" mass="61884">MKRVWNLYRVSTKGQVNPEEDIPMQRNSCLKFIESQTDWKLENELYEKGVSGWKNKTDDRDALVQIKKAAENKEFDILLVFMYDRLGRREDETPLVVQYLVDHGVEVWSVKEGQRKIADHTDLLINYITFWQSSGESKKTSMRVKEIIEQMNEKGQYTGTTPPYGYEVYDTGEKHWKYDKNVKDMRINEDEKKVVEIIFDLYINKGYGVSRIAKYLNSSGYKTRSEKNFRINTIFSILKNPIYTGIKRYNVKNKNNHDEVLPKSEWKYAKKRDDWAFIDEEVFDKVQEIMKMRKDKQGTLPNKGKLLLNGIAICGYCGNKMYSDVTRTSYTLKDGTKKERIIRRYRCLAARTSDTQHDKALYASDKHEKAFYRLFIKQIEILLKNKENLIKSRQANNKNTFTQLESEIDILIKDKNKLEKDLTILNNEITKSLLGESSFSPDQLSNIIKTKETEKDGLGKIIESKKEILDRKKKTLEKEDEFVLSLQKIKDTFDKADLDTKKMMISSVVKQVMFKKDELDITFKVSI</sequence>
<dbReference type="GO" id="GO:0000150">
    <property type="term" value="F:DNA strand exchange activity"/>
    <property type="evidence" value="ECO:0007669"/>
    <property type="project" value="InterPro"/>
</dbReference>
<dbReference type="InterPro" id="IPR036162">
    <property type="entry name" value="Resolvase-like_N_sf"/>
</dbReference>
<name>A0A0M0GCD8_SPOGL</name>
<dbReference type="Pfam" id="PF07508">
    <property type="entry name" value="Recombinase"/>
    <property type="match status" value="1"/>
</dbReference>
<dbReference type="InterPro" id="IPR006119">
    <property type="entry name" value="Resolv_N"/>
</dbReference>
<protein>
    <recommendedName>
        <fullName evidence="4">Recombinase domain-containing protein</fullName>
    </recommendedName>
</protein>
<dbReference type="PATRIC" id="fig|1459.3.peg.2607"/>
<gene>
    <name evidence="5" type="ORF">AF332_12085</name>
</gene>
<evidence type="ECO:0000256" key="1">
    <source>
        <dbReference type="ARBA" id="ARBA00023125"/>
    </source>
</evidence>
<organism evidence="5 6">
    <name type="scientific">Sporosarcina globispora</name>
    <name type="common">Bacillus globisporus</name>
    <dbReference type="NCBI Taxonomy" id="1459"/>
    <lineage>
        <taxon>Bacteria</taxon>
        <taxon>Bacillati</taxon>
        <taxon>Bacillota</taxon>
        <taxon>Bacilli</taxon>
        <taxon>Bacillales</taxon>
        <taxon>Caryophanaceae</taxon>
        <taxon>Sporosarcina</taxon>
    </lineage>
</organism>
<evidence type="ECO:0000313" key="6">
    <source>
        <dbReference type="Proteomes" id="UP000037109"/>
    </source>
</evidence>
<dbReference type="Gene3D" id="3.40.50.1390">
    <property type="entry name" value="Resolvase, N-terminal catalytic domain"/>
    <property type="match status" value="1"/>
</dbReference>
<feature type="coiled-coil region" evidence="3">
    <location>
        <begin position="376"/>
        <end position="428"/>
    </location>
</feature>
<dbReference type="STRING" id="1459.AF332_12085"/>
<dbReference type="InterPro" id="IPR038109">
    <property type="entry name" value="DNA_bind_recomb_sf"/>
</dbReference>
<comment type="caution">
    <text evidence="5">The sequence shown here is derived from an EMBL/GenBank/DDBJ whole genome shotgun (WGS) entry which is preliminary data.</text>
</comment>
<dbReference type="SUPFAM" id="SSF53041">
    <property type="entry name" value="Resolvase-like"/>
    <property type="match status" value="1"/>
</dbReference>
<accession>A0A0M0GCD8</accession>
<feature type="domain" description="Recombinase" evidence="4">
    <location>
        <begin position="163"/>
        <end position="296"/>
    </location>
</feature>
<dbReference type="PROSITE" id="PS51737">
    <property type="entry name" value="RECOMBINASE_DNA_BIND"/>
    <property type="match status" value="1"/>
</dbReference>
<evidence type="ECO:0000313" key="5">
    <source>
        <dbReference type="EMBL" id="KON87494.1"/>
    </source>
</evidence>
<keyword evidence="6" id="KW-1185">Reference proteome</keyword>
<dbReference type="Pfam" id="PF00239">
    <property type="entry name" value="Resolvase"/>
    <property type="match status" value="1"/>
</dbReference>
<dbReference type="Proteomes" id="UP000037109">
    <property type="component" value="Unassembled WGS sequence"/>
</dbReference>
<keyword evidence="1" id="KW-0238">DNA-binding</keyword>
<dbReference type="EMBL" id="LGUF01000007">
    <property type="protein sequence ID" value="KON87494.1"/>
    <property type="molecule type" value="Genomic_DNA"/>
</dbReference>
<dbReference type="InterPro" id="IPR011109">
    <property type="entry name" value="DNA_bind_recombinase_dom"/>
</dbReference>
<dbReference type="Gene3D" id="3.90.1750.20">
    <property type="entry name" value="Putative Large Serine Recombinase, Chain B, Domain 2"/>
    <property type="match status" value="1"/>
</dbReference>
<keyword evidence="3" id="KW-0175">Coiled coil</keyword>
<dbReference type="RefSeq" id="WP_053434852.1">
    <property type="nucleotide sequence ID" value="NZ_LGUF01000007.1"/>
</dbReference>
<evidence type="ECO:0000256" key="2">
    <source>
        <dbReference type="ARBA" id="ARBA00023172"/>
    </source>
</evidence>
<dbReference type="CDD" id="cd00338">
    <property type="entry name" value="Ser_Recombinase"/>
    <property type="match status" value="1"/>
</dbReference>
<dbReference type="PANTHER" id="PTHR30461">
    <property type="entry name" value="DNA-INVERTASE FROM LAMBDOID PROPHAGE"/>
    <property type="match status" value="1"/>
</dbReference>
<dbReference type="AlphaFoldDB" id="A0A0M0GCD8"/>